<evidence type="ECO:0000313" key="1">
    <source>
        <dbReference type="EMBL" id="MCJ8012435.1"/>
    </source>
</evidence>
<accession>A0A9X2B301</accession>
<name>A0A9X2B301_9BACL</name>
<dbReference type="RefSeq" id="WP_244725235.1">
    <property type="nucleotide sequence ID" value="NZ_JALIRP010000004.1"/>
</dbReference>
<protein>
    <submittedName>
        <fullName evidence="1">Uncharacterized protein</fullName>
    </submittedName>
</protein>
<organism evidence="1 2">
    <name type="scientific">Paenibacillus mangrovi</name>
    <dbReference type="NCBI Taxonomy" id="2931978"/>
    <lineage>
        <taxon>Bacteria</taxon>
        <taxon>Bacillati</taxon>
        <taxon>Bacillota</taxon>
        <taxon>Bacilli</taxon>
        <taxon>Bacillales</taxon>
        <taxon>Paenibacillaceae</taxon>
        <taxon>Paenibacillus</taxon>
    </lineage>
</organism>
<dbReference type="AlphaFoldDB" id="A0A9X2B301"/>
<reference evidence="1" key="1">
    <citation type="submission" date="2022-04" db="EMBL/GenBank/DDBJ databases">
        <title>Paenibacillus mangrovi sp. nov., a novel endophytic bacterium isolated from bark of Kandelia candel.</title>
        <authorList>
            <person name="Tuo L."/>
        </authorList>
    </citation>
    <scope>NUCLEOTIDE SEQUENCE</scope>
    <source>
        <strain evidence="1">KQZ6P-2</strain>
    </source>
</reference>
<comment type="caution">
    <text evidence="1">The sequence shown here is derived from an EMBL/GenBank/DDBJ whole genome shotgun (WGS) entry which is preliminary data.</text>
</comment>
<keyword evidence="2" id="KW-1185">Reference proteome</keyword>
<proteinExistence type="predicted"/>
<dbReference type="EMBL" id="JALIRP010000004">
    <property type="protein sequence ID" value="MCJ8012435.1"/>
    <property type="molecule type" value="Genomic_DNA"/>
</dbReference>
<gene>
    <name evidence="1" type="ORF">MUG84_11895</name>
</gene>
<dbReference type="Proteomes" id="UP001139347">
    <property type="component" value="Unassembled WGS sequence"/>
</dbReference>
<dbReference type="Pfam" id="PF24741">
    <property type="entry name" value="AlkZ-rel"/>
    <property type="match status" value="1"/>
</dbReference>
<dbReference type="InterPro" id="IPR056298">
    <property type="entry name" value="AlkZ-rel"/>
</dbReference>
<sequence length="235" mass="27149">MNGKIQNEVKVTYFEEAADYIERIGILPLASIIPDYPSLESITAKENWHSDTELDPWSWRVRFPLEGKAAYGKFFKKKAVLVSPEWFPWVHACLNIGTDTEKCYRDGLLSRTAWELYQLIDMDQGIDTRVLRERAHMKAKEDKKAFDNAVIELQDALLIVISGVKHKVNEDGEKNGWNSTVYETTTNWMRENGIKTVNVSKEEAHKELMSRLQDSCSDKAYAFFGKYSEPRRGFL</sequence>
<evidence type="ECO:0000313" key="2">
    <source>
        <dbReference type="Proteomes" id="UP001139347"/>
    </source>
</evidence>